<sequence>MGPPDPIIGLNDAFKNDTNPNKVNVGVGAYRDDLGSPYVLPVVRKAESLVSSSGLDHEYAGIAGEQEFVDLAMEFAYGDDCVKIKEGKVKGVQTLSGTGGLRVMGEFLAKFGKHKHIYVPDPTWGNHIPIMQNCGLEVKKYRYYDAGNSGLDFSGLVEDMEKAPEGSCFLLHACAHNPTGMDPTESQWSEISKVIKEKGHFPFFDCAYQGFASGNAPKDAWSIRKFVSDGHELALVQSFSKNFGLYGQRVGCLSWVAGSEEEAKRVESQMKIVIRPSYSNPPRHGARIVATILRDEGMTKEFVDQCKGMADRIGGMRTALRSSLEDAGSTRDWSHVTSQIGMFAYSGLSKEQVERMRDEFSVYGTLDGRISMAGVTKGNVEYIAKAMHECTK</sequence>
<name>A0A9W7GHX8_9STRA</name>
<dbReference type="NCBIfam" id="NF006719">
    <property type="entry name" value="PRK09257.1"/>
    <property type="match status" value="1"/>
</dbReference>
<comment type="similarity">
    <text evidence="2">Belongs to the class-I pyridoxal-phosphate-dependent aminotransferase family.</text>
</comment>
<evidence type="ECO:0000256" key="1">
    <source>
        <dbReference type="ARBA" id="ARBA00001933"/>
    </source>
</evidence>
<comment type="caution">
    <text evidence="10">The sequence shown here is derived from an EMBL/GenBank/DDBJ whole genome shotgun (WGS) entry which is preliminary data.</text>
</comment>
<evidence type="ECO:0000256" key="3">
    <source>
        <dbReference type="ARBA" id="ARBA00011738"/>
    </source>
</evidence>
<dbReference type="PROSITE" id="PS00105">
    <property type="entry name" value="AA_TRANSFER_CLASS_1"/>
    <property type="match status" value="1"/>
</dbReference>
<organism evidence="10 11">
    <name type="scientific">Triparma columacea</name>
    <dbReference type="NCBI Taxonomy" id="722753"/>
    <lineage>
        <taxon>Eukaryota</taxon>
        <taxon>Sar</taxon>
        <taxon>Stramenopiles</taxon>
        <taxon>Ochrophyta</taxon>
        <taxon>Bolidophyceae</taxon>
        <taxon>Parmales</taxon>
        <taxon>Triparmaceae</taxon>
        <taxon>Triparma</taxon>
    </lineage>
</organism>
<dbReference type="InterPro" id="IPR000796">
    <property type="entry name" value="Asp_trans"/>
</dbReference>
<dbReference type="AlphaFoldDB" id="A0A9W7GHX8"/>
<comment type="miscellaneous">
    <text evidence="8">In eukaryotes there are cytoplasmic, mitochondrial and chloroplastic isozymes.</text>
</comment>
<dbReference type="CDD" id="cd00609">
    <property type="entry name" value="AAT_like"/>
    <property type="match status" value="1"/>
</dbReference>
<dbReference type="EMBL" id="BRYA01000236">
    <property type="protein sequence ID" value="GMI45081.1"/>
    <property type="molecule type" value="Genomic_DNA"/>
</dbReference>
<dbReference type="Pfam" id="PF00155">
    <property type="entry name" value="Aminotran_1_2"/>
    <property type="match status" value="1"/>
</dbReference>
<dbReference type="Gene3D" id="3.90.1150.10">
    <property type="entry name" value="Aspartate Aminotransferase, domain 1"/>
    <property type="match status" value="1"/>
</dbReference>
<evidence type="ECO:0000256" key="4">
    <source>
        <dbReference type="ARBA" id="ARBA00022576"/>
    </source>
</evidence>
<proteinExistence type="inferred from homology"/>
<protein>
    <recommendedName>
        <fullName evidence="8">Aspartate aminotransferase</fullName>
        <ecNumber evidence="8">2.6.1.1</ecNumber>
    </recommendedName>
</protein>
<dbReference type="PANTHER" id="PTHR11879">
    <property type="entry name" value="ASPARTATE AMINOTRANSFERASE"/>
    <property type="match status" value="1"/>
</dbReference>
<reference evidence="11" key="1">
    <citation type="journal article" date="2023" name="Commun. Biol.">
        <title>Genome analysis of Parmales, the sister group of diatoms, reveals the evolutionary specialization of diatoms from phago-mixotrophs to photoautotrophs.</title>
        <authorList>
            <person name="Ban H."/>
            <person name="Sato S."/>
            <person name="Yoshikawa S."/>
            <person name="Yamada K."/>
            <person name="Nakamura Y."/>
            <person name="Ichinomiya M."/>
            <person name="Sato N."/>
            <person name="Blanc-Mathieu R."/>
            <person name="Endo H."/>
            <person name="Kuwata A."/>
            <person name="Ogata H."/>
        </authorList>
    </citation>
    <scope>NUCLEOTIDE SEQUENCE [LARGE SCALE GENOMIC DNA]</scope>
</reference>
<dbReference type="InterPro" id="IPR004839">
    <property type="entry name" value="Aminotransferase_I/II_large"/>
</dbReference>
<dbReference type="PRINTS" id="PR00799">
    <property type="entry name" value="TRANSAMINASE"/>
</dbReference>
<dbReference type="FunFam" id="3.90.1150.10:FF:000001">
    <property type="entry name" value="Aspartate aminotransferase"/>
    <property type="match status" value="1"/>
</dbReference>
<dbReference type="GO" id="GO:0030170">
    <property type="term" value="F:pyridoxal phosphate binding"/>
    <property type="evidence" value="ECO:0007669"/>
    <property type="project" value="InterPro"/>
</dbReference>
<dbReference type="OrthoDB" id="6752799at2759"/>
<comment type="subunit">
    <text evidence="3 8">Homodimer.</text>
</comment>
<evidence type="ECO:0000256" key="2">
    <source>
        <dbReference type="ARBA" id="ARBA00007441"/>
    </source>
</evidence>
<dbReference type="Gene3D" id="3.40.640.10">
    <property type="entry name" value="Type I PLP-dependent aspartate aminotransferase-like (Major domain)"/>
    <property type="match status" value="1"/>
</dbReference>
<comment type="cofactor">
    <cofactor evidence="1">
        <name>pyridoxal 5'-phosphate</name>
        <dbReference type="ChEBI" id="CHEBI:597326"/>
    </cofactor>
</comment>
<gene>
    <name evidence="10" type="ORF">TrCOL_g6549</name>
</gene>
<dbReference type="GO" id="GO:0005739">
    <property type="term" value="C:mitochondrion"/>
    <property type="evidence" value="ECO:0007669"/>
    <property type="project" value="TreeGrafter"/>
</dbReference>
<comment type="catalytic activity">
    <reaction evidence="7 8">
        <text>L-aspartate + 2-oxoglutarate = oxaloacetate + L-glutamate</text>
        <dbReference type="Rhea" id="RHEA:21824"/>
        <dbReference type="ChEBI" id="CHEBI:16452"/>
        <dbReference type="ChEBI" id="CHEBI:16810"/>
        <dbReference type="ChEBI" id="CHEBI:29985"/>
        <dbReference type="ChEBI" id="CHEBI:29991"/>
        <dbReference type="EC" id="2.6.1.1"/>
    </reaction>
</comment>
<dbReference type="InterPro" id="IPR004838">
    <property type="entry name" value="NHTrfase_class1_PyrdxlP-BS"/>
</dbReference>
<accession>A0A9W7GHX8</accession>
<dbReference type="FunFam" id="3.40.640.10:FF:000066">
    <property type="entry name" value="Aspartate aminotransferase"/>
    <property type="match status" value="1"/>
</dbReference>
<dbReference type="GO" id="GO:0006520">
    <property type="term" value="P:amino acid metabolic process"/>
    <property type="evidence" value="ECO:0007669"/>
    <property type="project" value="InterPro"/>
</dbReference>
<evidence type="ECO:0000256" key="7">
    <source>
        <dbReference type="ARBA" id="ARBA00049185"/>
    </source>
</evidence>
<keyword evidence="4 8" id="KW-0032">Aminotransferase</keyword>
<evidence type="ECO:0000313" key="10">
    <source>
        <dbReference type="EMBL" id="GMI45081.1"/>
    </source>
</evidence>
<dbReference type="InterPro" id="IPR015422">
    <property type="entry name" value="PyrdxlP-dep_Trfase_small"/>
</dbReference>
<evidence type="ECO:0000256" key="6">
    <source>
        <dbReference type="ARBA" id="ARBA00022898"/>
    </source>
</evidence>
<keyword evidence="11" id="KW-1185">Reference proteome</keyword>
<evidence type="ECO:0000259" key="9">
    <source>
        <dbReference type="Pfam" id="PF00155"/>
    </source>
</evidence>
<dbReference type="PANTHER" id="PTHR11879:SF22">
    <property type="entry name" value="ASPARTATE AMINOTRANSFERASE, MITOCHONDRIAL"/>
    <property type="match status" value="1"/>
</dbReference>
<keyword evidence="5 8" id="KW-0808">Transferase</keyword>
<dbReference type="SUPFAM" id="SSF53383">
    <property type="entry name" value="PLP-dependent transferases"/>
    <property type="match status" value="1"/>
</dbReference>
<keyword evidence="6" id="KW-0663">Pyridoxal phosphate</keyword>
<dbReference type="InterPro" id="IPR015424">
    <property type="entry name" value="PyrdxlP-dep_Trfase"/>
</dbReference>
<dbReference type="GO" id="GO:0004069">
    <property type="term" value="F:L-aspartate:2-oxoglutarate aminotransferase activity"/>
    <property type="evidence" value="ECO:0007669"/>
    <property type="project" value="UniProtKB-EC"/>
</dbReference>
<dbReference type="EC" id="2.6.1.1" evidence="8"/>
<evidence type="ECO:0000313" key="11">
    <source>
        <dbReference type="Proteomes" id="UP001165065"/>
    </source>
</evidence>
<dbReference type="InterPro" id="IPR015421">
    <property type="entry name" value="PyrdxlP-dep_Trfase_major"/>
</dbReference>
<feature type="domain" description="Aminotransferase class I/classII large" evidence="9">
    <location>
        <begin position="21"/>
        <end position="386"/>
    </location>
</feature>
<evidence type="ECO:0000256" key="5">
    <source>
        <dbReference type="ARBA" id="ARBA00022679"/>
    </source>
</evidence>
<evidence type="ECO:0000256" key="8">
    <source>
        <dbReference type="RuleBase" id="RU000480"/>
    </source>
</evidence>
<dbReference type="Proteomes" id="UP001165065">
    <property type="component" value="Unassembled WGS sequence"/>
</dbReference>